<dbReference type="EMBL" id="CP026246">
    <property type="protein sequence ID" value="AWP00467.1"/>
    <property type="molecule type" value="Genomic_DNA"/>
</dbReference>
<evidence type="ECO:0000313" key="3">
    <source>
        <dbReference type="Proteomes" id="UP000246464"/>
    </source>
</evidence>
<feature type="region of interest" description="Disordered" evidence="1">
    <location>
        <begin position="1"/>
        <end position="86"/>
    </location>
</feature>
<dbReference type="AlphaFoldDB" id="A0A2U9B948"/>
<reference evidence="2 3" key="1">
    <citation type="submission" date="2017-12" db="EMBL/GenBank/DDBJ databases">
        <title>Integrating genomic resources of turbot (Scophthalmus maximus) in depth evaluation of genetic and physical mapping variation across individuals.</title>
        <authorList>
            <person name="Martinez P."/>
        </authorList>
    </citation>
    <scope>NUCLEOTIDE SEQUENCE [LARGE SCALE GENOMIC DNA]</scope>
</reference>
<sequence>MIAGSSKADCMADKNISLKPQECSDNQAGPLHKKKPVRVPNGMSLETCKNNHHHQQPSDQENNPRLAHTQGKRKKKRLNKKHSTVR</sequence>
<evidence type="ECO:0000313" key="2">
    <source>
        <dbReference type="EMBL" id="AWP00467.1"/>
    </source>
</evidence>
<accession>A0A2U9B948</accession>
<keyword evidence="3" id="KW-1185">Reference proteome</keyword>
<proteinExistence type="predicted"/>
<name>A0A2U9B948_SCOMX</name>
<gene>
    <name evidence="2" type="ORF">SMAX5B_004797</name>
</gene>
<evidence type="ECO:0000256" key="1">
    <source>
        <dbReference type="SAM" id="MobiDB-lite"/>
    </source>
</evidence>
<dbReference type="Proteomes" id="UP000246464">
    <property type="component" value="Chromosome 4"/>
</dbReference>
<protein>
    <submittedName>
        <fullName evidence="2">Putative autism susceptibility 2 protein</fullName>
    </submittedName>
</protein>
<feature type="compositionally biased region" description="Basic residues" evidence="1">
    <location>
        <begin position="70"/>
        <end position="86"/>
    </location>
</feature>
<organism evidence="2 3">
    <name type="scientific">Scophthalmus maximus</name>
    <name type="common">Turbot</name>
    <name type="synonym">Psetta maxima</name>
    <dbReference type="NCBI Taxonomy" id="52904"/>
    <lineage>
        <taxon>Eukaryota</taxon>
        <taxon>Metazoa</taxon>
        <taxon>Chordata</taxon>
        <taxon>Craniata</taxon>
        <taxon>Vertebrata</taxon>
        <taxon>Euteleostomi</taxon>
        <taxon>Actinopterygii</taxon>
        <taxon>Neopterygii</taxon>
        <taxon>Teleostei</taxon>
        <taxon>Neoteleostei</taxon>
        <taxon>Acanthomorphata</taxon>
        <taxon>Carangaria</taxon>
        <taxon>Pleuronectiformes</taxon>
        <taxon>Pleuronectoidei</taxon>
        <taxon>Scophthalmidae</taxon>
        <taxon>Scophthalmus</taxon>
    </lineage>
</organism>